<sequence length="242" mass="26263">MTNNSYLLPILIKSRFPSPHKAAKGFTLLEVLVVVLIIGILAATASVSWLSFVNRQRVNAVQNAAQRAIEKAQLEAKSRQLPYSVSFRVTYKNTSEIQGYVPEYAFHLTNKPDGNTLNPNLASELSESNWRNIGEELDIKGNQVLMCTNLQDNPGGTAANTIDAQQTCNPSALTTARTIQFDYTGTLRTDHLSSPITLPIIITFADPGSDYSAGEPINASKRCVMVQTLLGAITTGTGSECD</sequence>
<evidence type="ECO:0000313" key="2">
    <source>
        <dbReference type="EMBL" id="HGG03485.1"/>
    </source>
</evidence>
<feature type="transmembrane region" description="Helical" evidence="1">
    <location>
        <begin position="31"/>
        <end position="52"/>
    </location>
</feature>
<accession>A0A7C3ZNQ6</accession>
<keyword evidence="1" id="KW-0812">Transmembrane</keyword>
<comment type="caution">
    <text evidence="2">The sequence shown here is derived from an EMBL/GenBank/DDBJ whole genome shotgun (WGS) entry which is preliminary data.</text>
</comment>
<gene>
    <name evidence="2" type="ORF">ENR15_23310</name>
</gene>
<dbReference type="Gene3D" id="3.30.700.10">
    <property type="entry name" value="Glycoprotein, Type 4 Pilin"/>
    <property type="match status" value="1"/>
</dbReference>
<keyword evidence="1" id="KW-1133">Transmembrane helix</keyword>
<organism evidence="2">
    <name type="scientific">Planktothricoides sp. SpSt-374</name>
    <dbReference type="NCBI Taxonomy" id="2282167"/>
    <lineage>
        <taxon>Bacteria</taxon>
        <taxon>Bacillati</taxon>
        <taxon>Cyanobacteriota</taxon>
        <taxon>Cyanophyceae</taxon>
        <taxon>Oscillatoriophycideae</taxon>
        <taxon>Oscillatoriales</taxon>
        <taxon>Oscillatoriaceae</taxon>
        <taxon>Planktothricoides</taxon>
    </lineage>
</organism>
<keyword evidence="1" id="KW-0472">Membrane</keyword>
<dbReference type="SUPFAM" id="SSF54523">
    <property type="entry name" value="Pili subunits"/>
    <property type="match status" value="1"/>
</dbReference>
<evidence type="ECO:0000256" key="1">
    <source>
        <dbReference type="SAM" id="Phobius"/>
    </source>
</evidence>
<dbReference type="NCBIfam" id="TIGR02532">
    <property type="entry name" value="IV_pilin_GFxxxE"/>
    <property type="match status" value="1"/>
</dbReference>
<proteinExistence type="predicted"/>
<reference evidence="2" key="1">
    <citation type="journal article" date="2020" name="mSystems">
        <title>Genome- and Community-Level Interaction Insights into Carbon Utilization and Element Cycling Functions of Hydrothermarchaeota in Hydrothermal Sediment.</title>
        <authorList>
            <person name="Zhou Z."/>
            <person name="Liu Y."/>
            <person name="Xu W."/>
            <person name="Pan J."/>
            <person name="Luo Z.H."/>
            <person name="Li M."/>
        </authorList>
    </citation>
    <scope>NUCLEOTIDE SEQUENCE [LARGE SCALE GENOMIC DNA]</scope>
    <source>
        <strain evidence="2">SpSt-374</strain>
    </source>
</reference>
<dbReference type="PROSITE" id="PS00409">
    <property type="entry name" value="PROKAR_NTER_METHYL"/>
    <property type="match status" value="1"/>
</dbReference>
<dbReference type="InterPro" id="IPR012902">
    <property type="entry name" value="N_methyl_site"/>
</dbReference>
<dbReference type="AlphaFoldDB" id="A0A7C3ZNQ6"/>
<name>A0A7C3ZNQ6_9CYAN</name>
<dbReference type="EMBL" id="DSPX01000241">
    <property type="protein sequence ID" value="HGG03485.1"/>
    <property type="molecule type" value="Genomic_DNA"/>
</dbReference>
<dbReference type="InterPro" id="IPR045584">
    <property type="entry name" value="Pilin-like"/>
</dbReference>
<protein>
    <submittedName>
        <fullName evidence="2">Prepilin-type N-terminal cleavage/methylation domain-containing protein</fullName>
    </submittedName>
</protein>
<dbReference type="Pfam" id="PF07963">
    <property type="entry name" value="N_methyl"/>
    <property type="match status" value="1"/>
</dbReference>